<keyword evidence="3" id="KW-1185">Reference proteome</keyword>
<reference evidence="2 3" key="1">
    <citation type="submission" date="2020-10" db="EMBL/GenBank/DDBJ databases">
        <title>Complete genome sequence of Paludibaculum fermentans P105T, a facultatively anaerobic acidobacterium capable of dissimilatory Fe(III) reduction.</title>
        <authorList>
            <person name="Dedysh S.N."/>
            <person name="Beletsky A.V."/>
            <person name="Kulichevskaya I.S."/>
            <person name="Mardanov A.V."/>
            <person name="Ravin N.V."/>
        </authorList>
    </citation>
    <scope>NUCLEOTIDE SEQUENCE [LARGE SCALE GENOMIC DNA]</scope>
    <source>
        <strain evidence="2 3">P105</strain>
    </source>
</reference>
<dbReference type="RefSeq" id="WP_194447902.1">
    <property type="nucleotide sequence ID" value="NZ_CP063849.1"/>
</dbReference>
<name>A0A7S7NMB8_PALFE</name>
<evidence type="ECO:0000313" key="2">
    <source>
        <dbReference type="EMBL" id="QOY86233.1"/>
    </source>
</evidence>
<evidence type="ECO:0000313" key="3">
    <source>
        <dbReference type="Proteomes" id="UP000593892"/>
    </source>
</evidence>
<dbReference type="NCBIfam" id="TIGR02595">
    <property type="entry name" value="PEP_CTERM"/>
    <property type="match status" value="1"/>
</dbReference>
<feature type="signal peptide" evidence="1">
    <location>
        <begin position="1"/>
        <end position="21"/>
    </location>
</feature>
<sequence length="255" mass="27279">MFISRLGVVLGLLACQSIASAAAIIQLQSLEAYIHYGGSSVPKASFTSASPQFTSALDAENLGSFSFTWTNLTGADISNLRFTLFLDPDIDRDTNSFFNEYGDYISNALPVLAPVGALPFTSWEIDEPEYVFGNIYTHTLTGALDETIGVPSSTPDDVSAAIQFLIQTMHQGQSLYVFGTLSLTDAAGLQLVDPDSNIALYFNAYAQLGPYTGPPPPPPPPPTGVPEPGTALLLASGLSVCLSRRIWTSAFSRRR</sequence>
<accession>A0A7S7NMB8</accession>
<dbReference type="Proteomes" id="UP000593892">
    <property type="component" value="Chromosome"/>
</dbReference>
<evidence type="ECO:0000256" key="1">
    <source>
        <dbReference type="SAM" id="SignalP"/>
    </source>
</evidence>
<dbReference type="InterPro" id="IPR013424">
    <property type="entry name" value="Ice-binding_C"/>
</dbReference>
<gene>
    <name evidence="2" type="ORF">IRI77_25945</name>
</gene>
<feature type="chain" id="PRO_5032927347" evidence="1">
    <location>
        <begin position="22"/>
        <end position="255"/>
    </location>
</feature>
<keyword evidence="1" id="KW-0732">Signal</keyword>
<proteinExistence type="predicted"/>
<organism evidence="2 3">
    <name type="scientific">Paludibaculum fermentans</name>
    <dbReference type="NCBI Taxonomy" id="1473598"/>
    <lineage>
        <taxon>Bacteria</taxon>
        <taxon>Pseudomonadati</taxon>
        <taxon>Acidobacteriota</taxon>
        <taxon>Terriglobia</taxon>
        <taxon>Bryobacterales</taxon>
        <taxon>Bryobacteraceae</taxon>
        <taxon>Paludibaculum</taxon>
    </lineage>
</organism>
<dbReference type="EMBL" id="CP063849">
    <property type="protein sequence ID" value="QOY86233.1"/>
    <property type="molecule type" value="Genomic_DNA"/>
</dbReference>
<protein>
    <submittedName>
        <fullName evidence="2">PEP-CTERM sorting domain-containing protein</fullName>
    </submittedName>
</protein>
<dbReference type="KEGG" id="pfer:IRI77_25945"/>
<dbReference type="AlphaFoldDB" id="A0A7S7NMB8"/>